<feature type="compositionally biased region" description="Low complexity" evidence="1">
    <location>
        <begin position="588"/>
        <end position="603"/>
    </location>
</feature>
<feature type="region of interest" description="Disordered" evidence="1">
    <location>
        <begin position="302"/>
        <end position="332"/>
    </location>
</feature>
<evidence type="ECO:0000256" key="1">
    <source>
        <dbReference type="SAM" id="MobiDB-lite"/>
    </source>
</evidence>
<gene>
    <name evidence="2" type="ORF">OS493_028883</name>
</gene>
<protein>
    <submittedName>
        <fullName evidence="2">Uncharacterized protein</fullName>
    </submittedName>
</protein>
<feature type="compositionally biased region" description="Polar residues" evidence="1">
    <location>
        <begin position="18"/>
        <end position="41"/>
    </location>
</feature>
<dbReference type="EMBL" id="MU825901">
    <property type="protein sequence ID" value="KAJ7383335.1"/>
    <property type="molecule type" value="Genomic_DNA"/>
</dbReference>
<feature type="region of interest" description="Disordered" evidence="1">
    <location>
        <begin position="203"/>
        <end position="251"/>
    </location>
</feature>
<feature type="compositionally biased region" description="Polar residues" evidence="1">
    <location>
        <begin position="52"/>
        <end position="63"/>
    </location>
</feature>
<feature type="compositionally biased region" description="Basic and acidic residues" evidence="1">
    <location>
        <begin position="241"/>
        <end position="250"/>
    </location>
</feature>
<proteinExistence type="predicted"/>
<feature type="compositionally biased region" description="Basic and acidic residues" evidence="1">
    <location>
        <begin position="427"/>
        <end position="443"/>
    </location>
</feature>
<dbReference type="AlphaFoldDB" id="A0A9W9ZL61"/>
<feature type="compositionally biased region" description="Polar residues" evidence="1">
    <location>
        <begin position="223"/>
        <end position="232"/>
    </location>
</feature>
<evidence type="ECO:0000313" key="3">
    <source>
        <dbReference type="Proteomes" id="UP001163046"/>
    </source>
</evidence>
<feature type="compositionally biased region" description="Polar residues" evidence="1">
    <location>
        <begin position="71"/>
        <end position="80"/>
    </location>
</feature>
<dbReference type="Proteomes" id="UP001163046">
    <property type="component" value="Unassembled WGS sequence"/>
</dbReference>
<reference evidence="2" key="1">
    <citation type="submission" date="2023-01" db="EMBL/GenBank/DDBJ databases">
        <title>Genome assembly of the deep-sea coral Lophelia pertusa.</title>
        <authorList>
            <person name="Herrera S."/>
            <person name="Cordes E."/>
        </authorList>
    </citation>
    <scope>NUCLEOTIDE SEQUENCE</scope>
    <source>
        <strain evidence="2">USNM1676648</strain>
        <tissue evidence="2">Polyp</tissue>
    </source>
</reference>
<keyword evidence="3" id="KW-1185">Reference proteome</keyword>
<feature type="region of interest" description="Disordered" evidence="1">
    <location>
        <begin position="380"/>
        <end position="470"/>
    </location>
</feature>
<feature type="region of interest" description="Disordered" evidence="1">
    <location>
        <begin position="13"/>
        <end position="135"/>
    </location>
</feature>
<dbReference type="OrthoDB" id="6279276at2759"/>
<evidence type="ECO:0000313" key="2">
    <source>
        <dbReference type="EMBL" id="KAJ7383335.1"/>
    </source>
</evidence>
<name>A0A9W9ZL61_9CNID</name>
<comment type="caution">
    <text evidence="2">The sequence shown here is derived from an EMBL/GenBank/DDBJ whole genome shotgun (WGS) entry which is preliminary data.</text>
</comment>
<feature type="region of interest" description="Disordered" evidence="1">
    <location>
        <begin position="485"/>
        <end position="527"/>
    </location>
</feature>
<organism evidence="2 3">
    <name type="scientific">Desmophyllum pertusum</name>
    <dbReference type="NCBI Taxonomy" id="174260"/>
    <lineage>
        <taxon>Eukaryota</taxon>
        <taxon>Metazoa</taxon>
        <taxon>Cnidaria</taxon>
        <taxon>Anthozoa</taxon>
        <taxon>Hexacorallia</taxon>
        <taxon>Scleractinia</taxon>
        <taxon>Caryophylliina</taxon>
        <taxon>Caryophylliidae</taxon>
        <taxon>Desmophyllum</taxon>
    </lineage>
</organism>
<feature type="region of interest" description="Disordered" evidence="1">
    <location>
        <begin position="551"/>
        <end position="622"/>
    </location>
</feature>
<accession>A0A9W9ZL61</accession>
<sequence>MRFYKLLDNVVKSRAGHKSSTTSSHESLRKTQSIPIATASASKDIPHDGYDQLTSTPASSSASDHPLLPGMTNSLKNTYSAPYGHLPPRDLTRTGQGVHQVMPGRRSSVESEEGAQYNTLKHPGSGEHGLQQGHKGVDVDGIESIMSFIMAPNLEQPQNCKQQGTEDVYNVIGETLHPVLPAGIQANEDVYNTLSTSSASEQTYNTLDHGSPVIPPRKAFQHPGNSDSQGSFSRPPKATARKSEPVDKLKTFLSSSKVEGDDMYNTLNKAIPPPPPVRKTPDHFTMLQKSQSVDEGSEMYNTLDTSKARPPAPIRKTSEQLRKLQKSQSLSVDESADMYNTLDSSKVSHPPIQARKIHDHLNKQQTSADSDEMYNTLDVTRVGTPPIPARRKSASSINEDDDMYNTLCTTNVGPTLHNEGMDNQMPRNDDDIPSKRDSPELKRNSTSSLQSVRCPLDVSSQAKTHQHASSLDDLDSYASIDYATLSPPKGGLKQPPIPVQRSGPSKARKTSVPDVLSLAGHSTGKKLGKSGLVLNLKASLEAGGLDLTKLPRKPKKLSREGSEDLPTYAEVNDRSTNQSALADDVFVPGGTSPRPGRSQSSPSEPKPGEDIYDELDQAPRPKSLQITKAKKILRNNYLIIAYCQMGSL</sequence>